<proteinExistence type="inferred from homology"/>
<evidence type="ECO:0000256" key="2">
    <source>
        <dbReference type="ARBA" id="ARBA00022448"/>
    </source>
</evidence>
<organism evidence="9 10">
    <name type="scientific">Candidatus Scatosoma pullistercoris</name>
    <dbReference type="NCBI Taxonomy" id="2840934"/>
    <lineage>
        <taxon>Bacteria</taxon>
        <taxon>Bacillati</taxon>
        <taxon>Bacillota</taxon>
        <taxon>Clostridia</taxon>
        <taxon>Candidatus Scatosoma</taxon>
    </lineage>
</organism>
<feature type="transmembrane region" description="Helical" evidence="7">
    <location>
        <begin position="139"/>
        <end position="172"/>
    </location>
</feature>
<dbReference type="Pfam" id="PF00528">
    <property type="entry name" value="BPD_transp_1"/>
    <property type="match status" value="1"/>
</dbReference>
<accession>A0A9D1MDZ8</accession>
<dbReference type="PROSITE" id="PS50928">
    <property type="entry name" value="ABC_TM1"/>
    <property type="match status" value="1"/>
</dbReference>
<evidence type="ECO:0000256" key="7">
    <source>
        <dbReference type="RuleBase" id="RU363032"/>
    </source>
</evidence>
<dbReference type="GO" id="GO:0055085">
    <property type="term" value="P:transmembrane transport"/>
    <property type="evidence" value="ECO:0007669"/>
    <property type="project" value="InterPro"/>
</dbReference>
<dbReference type="EMBL" id="DVMZ01000041">
    <property type="protein sequence ID" value="HIU58738.1"/>
    <property type="molecule type" value="Genomic_DNA"/>
</dbReference>
<dbReference type="AlphaFoldDB" id="A0A9D1MDZ8"/>
<evidence type="ECO:0000256" key="5">
    <source>
        <dbReference type="ARBA" id="ARBA00022989"/>
    </source>
</evidence>
<evidence type="ECO:0000313" key="10">
    <source>
        <dbReference type="Proteomes" id="UP000824081"/>
    </source>
</evidence>
<comment type="caution">
    <text evidence="9">The sequence shown here is derived from an EMBL/GenBank/DDBJ whole genome shotgun (WGS) entry which is preliminary data.</text>
</comment>
<dbReference type="CDD" id="cd06261">
    <property type="entry name" value="TM_PBP2"/>
    <property type="match status" value="1"/>
</dbReference>
<dbReference type="GO" id="GO:0005886">
    <property type="term" value="C:plasma membrane"/>
    <property type="evidence" value="ECO:0007669"/>
    <property type="project" value="UniProtKB-SubCell"/>
</dbReference>
<sequence>MVKYIIKRILYSILILFFVSVLIYFLVRCLPTDYIDNKFADKLGQGQITQEQIDDIKRMYGLLDNSFFGILSGYFTWLSNVLKLDLGTSFKFELPVAEVIGEYMWISFGISLVAMVLQFLIAIPLGVMSATHQYGPMDYVVTIFTMIGISLPSFFLATLLIKVFSTTLGWLPMQGLTDAMKDYTGLAKVGDIIRHCILPVATLVIINIGGLMRYSRTNTLEVLNADYIRTARAKGLSEHTVIYKHVFRNTMIPLVTMMAGILPGLFGGAMITEEVFALQGIGQKAYQALKEGDVPFIMGYNMFLAILTVIGTLLADLAYAVVDPRVKLDK</sequence>
<evidence type="ECO:0000256" key="3">
    <source>
        <dbReference type="ARBA" id="ARBA00022475"/>
    </source>
</evidence>
<keyword evidence="2 7" id="KW-0813">Transport</keyword>
<keyword evidence="3" id="KW-1003">Cell membrane</keyword>
<feature type="transmembrane region" description="Helical" evidence="7">
    <location>
        <begin position="9"/>
        <end position="27"/>
    </location>
</feature>
<dbReference type="PANTHER" id="PTHR30465:SF0">
    <property type="entry name" value="OLIGOPEPTIDE TRANSPORT SYSTEM PERMEASE PROTEIN APPB"/>
    <property type="match status" value="1"/>
</dbReference>
<evidence type="ECO:0000313" key="9">
    <source>
        <dbReference type="EMBL" id="HIU58738.1"/>
    </source>
</evidence>
<keyword evidence="5 7" id="KW-1133">Transmembrane helix</keyword>
<name>A0A9D1MDZ8_9FIRM</name>
<dbReference type="Pfam" id="PF19300">
    <property type="entry name" value="BPD_transp_1_N"/>
    <property type="match status" value="1"/>
</dbReference>
<feature type="transmembrane region" description="Helical" evidence="7">
    <location>
        <begin position="103"/>
        <end position="127"/>
    </location>
</feature>
<feature type="domain" description="ABC transmembrane type-1" evidence="8">
    <location>
        <begin position="104"/>
        <end position="319"/>
    </location>
</feature>
<dbReference type="Proteomes" id="UP000824081">
    <property type="component" value="Unassembled WGS sequence"/>
</dbReference>
<evidence type="ECO:0000256" key="6">
    <source>
        <dbReference type="ARBA" id="ARBA00023136"/>
    </source>
</evidence>
<dbReference type="InterPro" id="IPR035906">
    <property type="entry name" value="MetI-like_sf"/>
</dbReference>
<evidence type="ECO:0000256" key="4">
    <source>
        <dbReference type="ARBA" id="ARBA00022692"/>
    </source>
</evidence>
<comment type="subcellular location">
    <subcellularLocation>
        <location evidence="1 7">Cell membrane</location>
        <topology evidence="1 7">Multi-pass membrane protein</topology>
    </subcellularLocation>
</comment>
<evidence type="ECO:0000256" key="1">
    <source>
        <dbReference type="ARBA" id="ARBA00004651"/>
    </source>
</evidence>
<dbReference type="PANTHER" id="PTHR30465">
    <property type="entry name" value="INNER MEMBRANE ABC TRANSPORTER"/>
    <property type="match status" value="1"/>
</dbReference>
<reference evidence="9" key="1">
    <citation type="submission" date="2020-10" db="EMBL/GenBank/DDBJ databases">
        <authorList>
            <person name="Gilroy R."/>
        </authorList>
    </citation>
    <scope>NUCLEOTIDE SEQUENCE</scope>
    <source>
        <strain evidence="9">11687</strain>
    </source>
</reference>
<evidence type="ECO:0000259" key="8">
    <source>
        <dbReference type="PROSITE" id="PS50928"/>
    </source>
</evidence>
<protein>
    <submittedName>
        <fullName evidence="9">ABC transporter permease</fullName>
    </submittedName>
</protein>
<feature type="transmembrane region" description="Helical" evidence="7">
    <location>
        <begin position="251"/>
        <end position="271"/>
    </location>
</feature>
<dbReference type="SUPFAM" id="SSF161098">
    <property type="entry name" value="MetI-like"/>
    <property type="match status" value="1"/>
</dbReference>
<keyword evidence="4 7" id="KW-0812">Transmembrane</keyword>
<dbReference type="Gene3D" id="1.10.3720.10">
    <property type="entry name" value="MetI-like"/>
    <property type="match status" value="1"/>
</dbReference>
<keyword evidence="6 7" id="KW-0472">Membrane</keyword>
<comment type="similarity">
    <text evidence="7">Belongs to the binding-protein-dependent transport system permease family.</text>
</comment>
<feature type="transmembrane region" description="Helical" evidence="7">
    <location>
        <begin position="302"/>
        <end position="322"/>
    </location>
</feature>
<gene>
    <name evidence="9" type="ORF">IAC57_01420</name>
</gene>
<dbReference type="InterPro" id="IPR000515">
    <property type="entry name" value="MetI-like"/>
</dbReference>
<dbReference type="InterPro" id="IPR045621">
    <property type="entry name" value="BPD_transp_1_N"/>
</dbReference>
<feature type="transmembrane region" description="Helical" evidence="7">
    <location>
        <begin position="192"/>
        <end position="212"/>
    </location>
</feature>
<reference evidence="9" key="2">
    <citation type="journal article" date="2021" name="PeerJ">
        <title>Extensive microbial diversity within the chicken gut microbiome revealed by metagenomics and culture.</title>
        <authorList>
            <person name="Gilroy R."/>
            <person name="Ravi A."/>
            <person name="Getino M."/>
            <person name="Pursley I."/>
            <person name="Horton D.L."/>
            <person name="Alikhan N.F."/>
            <person name="Baker D."/>
            <person name="Gharbi K."/>
            <person name="Hall N."/>
            <person name="Watson M."/>
            <person name="Adriaenssens E.M."/>
            <person name="Foster-Nyarko E."/>
            <person name="Jarju S."/>
            <person name="Secka A."/>
            <person name="Antonio M."/>
            <person name="Oren A."/>
            <person name="Chaudhuri R.R."/>
            <person name="La Ragione R."/>
            <person name="Hildebrand F."/>
            <person name="Pallen M.J."/>
        </authorList>
    </citation>
    <scope>NUCLEOTIDE SEQUENCE</scope>
    <source>
        <strain evidence="9">11687</strain>
    </source>
</reference>